<proteinExistence type="inferred from homology"/>
<organism evidence="5">
    <name type="scientific">Schizophyllum commune (strain H4-8 / FGSC 9210)</name>
    <name type="common">Split gill fungus</name>
    <dbReference type="NCBI Taxonomy" id="578458"/>
    <lineage>
        <taxon>Eukaryota</taxon>
        <taxon>Fungi</taxon>
        <taxon>Dikarya</taxon>
        <taxon>Basidiomycota</taxon>
        <taxon>Agaricomycotina</taxon>
        <taxon>Agaricomycetes</taxon>
        <taxon>Agaricomycetidae</taxon>
        <taxon>Agaricales</taxon>
        <taxon>Schizophyllaceae</taxon>
        <taxon>Schizophyllum</taxon>
    </lineage>
</organism>
<evidence type="ECO:0000256" key="3">
    <source>
        <dbReference type="SAM" id="MobiDB-lite"/>
    </source>
</evidence>
<dbReference type="OMA" id="YSGDFMY"/>
<dbReference type="AlphaFoldDB" id="D8PS28"/>
<dbReference type="Pfam" id="PF00956">
    <property type="entry name" value="NAP"/>
    <property type="match status" value="1"/>
</dbReference>
<evidence type="ECO:0000256" key="2">
    <source>
        <dbReference type="RuleBase" id="RU003876"/>
    </source>
</evidence>
<sequence>MSSSNITAPTPQNTPLNHAPITSGLSRPTVAAISEDAEGEEAEAGLSGSAVAGALQSMVTSRLGSLVGASSGYVESLPDDVKRSVEALKGIQTEQDALLNKFKWEALELERKYNALQQPLYDRRKAIITGAAAPKEDEVKKGAELFKEEDEDYKESVVEGEAGPSAIPSFWLNALRTHPGLMELITERDEEALKWLTDIRVANLPLKDTDEELKKLVSIPEESASSPGYSLLFYFNAAENPYFSNDVLVKTYFYQPTVDDLGDWIYDKAIGTKIDWKEEDMDLTREWEVKRQRNKSTNRTRLVRKAKPTQSFFNFFDPPLPPNSDQAQTEEEAEAMEEIDERLEIDYQIGEDIKEKVVPRAIDYFTGKALAFDDYSESEDEDDYETEGSDETDDDDDDDLPSRRRPAKKGGKGAGSNVNPEECKQQ</sequence>
<dbReference type="PANTHER" id="PTHR11875">
    <property type="entry name" value="TESTIS-SPECIFIC Y-ENCODED PROTEIN"/>
    <property type="match status" value="1"/>
</dbReference>
<protein>
    <recommendedName>
        <fullName evidence="6">Nucleosome assembly protein</fullName>
    </recommendedName>
</protein>
<dbReference type="KEGG" id="scm:SCHCO_02623159"/>
<dbReference type="Proteomes" id="UP000007431">
    <property type="component" value="Unassembled WGS sequence"/>
</dbReference>
<keyword evidence="5" id="KW-1185">Reference proteome</keyword>
<dbReference type="InterPro" id="IPR002164">
    <property type="entry name" value="NAP_family"/>
</dbReference>
<feature type="compositionally biased region" description="Acidic residues" evidence="3">
    <location>
        <begin position="374"/>
        <end position="399"/>
    </location>
</feature>
<gene>
    <name evidence="4" type="ORF">SCHCODRAFT_80418</name>
</gene>
<dbReference type="eggNOG" id="KOG1507">
    <property type="taxonomic scope" value="Eukaryota"/>
</dbReference>
<feature type="region of interest" description="Disordered" evidence="3">
    <location>
        <begin position="369"/>
        <end position="426"/>
    </location>
</feature>
<dbReference type="InParanoid" id="D8PS28"/>
<dbReference type="GO" id="GO:0006334">
    <property type="term" value="P:nucleosome assembly"/>
    <property type="evidence" value="ECO:0007669"/>
    <property type="project" value="InterPro"/>
</dbReference>
<dbReference type="EMBL" id="GL377302">
    <property type="protein sequence ID" value="EFJ01848.1"/>
    <property type="molecule type" value="Genomic_DNA"/>
</dbReference>
<dbReference type="VEuPathDB" id="FungiDB:SCHCODRAFT_02623159"/>
<comment type="similarity">
    <text evidence="1 2">Belongs to the nucleosome assembly protein (NAP) family.</text>
</comment>
<accession>D8PS28</accession>
<evidence type="ECO:0008006" key="6">
    <source>
        <dbReference type="Google" id="ProtNLM"/>
    </source>
</evidence>
<dbReference type="Gene3D" id="1.20.5.1500">
    <property type="match status" value="1"/>
</dbReference>
<dbReference type="Gene3D" id="3.30.1120.90">
    <property type="entry name" value="Nucleosome assembly protein"/>
    <property type="match status" value="1"/>
</dbReference>
<dbReference type="InterPro" id="IPR037231">
    <property type="entry name" value="NAP-like_sf"/>
</dbReference>
<dbReference type="HOGENOM" id="CLU_038841_1_0_1"/>
<feature type="region of interest" description="Disordered" evidence="3">
    <location>
        <begin position="1"/>
        <end position="27"/>
    </location>
</feature>
<evidence type="ECO:0000313" key="5">
    <source>
        <dbReference type="Proteomes" id="UP000007431"/>
    </source>
</evidence>
<feature type="region of interest" description="Disordered" evidence="3">
    <location>
        <begin position="314"/>
        <end position="336"/>
    </location>
</feature>
<feature type="compositionally biased region" description="Low complexity" evidence="3">
    <location>
        <begin position="314"/>
        <end position="327"/>
    </location>
</feature>
<name>D8PS28_SCHCM</name>
<dbReference type="OrthoDB" id="27325at2759"/>
<reference evidence="4 5" key="1">
    <citation type="journal article" date="2010" name="Nat. Biotechnol.">
        <title>Genome sequence of the model mushroom Schizophyllum commune.</title>
        <authorList>
            <person name="Ohm R.A."/>
            <person name="de Jong J.F."/>
            <person name="Lugones L.G."/>
            <person name="Aerts A."/>
            <person name="Kothe E."/>
            <person name="Stajich J.E."/>
            <person name="de Vries R.P."/>
            <person name="Record E."/>
            <person name="Levasseur A."/>
            <person name="Baker S.E."/>
            <person name="Bartholomew K.A."/>
            <person name="Coutinho P.M."/>
            <person name="Erdmann S."/>
            <person name="Fowler T.J."/>
            <person name="Gathman A.C."/>
            <person name="Lombard V."/>
            <person name="Henrissat B."/>
            <person name="Knabe N."/>
            <person name="Kuees U."/>
            <person name="Lilly W.W."/>
            <person name="Lindquist E."/>
            <person name="Lucas S."/>
            <person name="Magnuson J.K."/>
            <person name="Piumi F."/>
            <person name="Raudaskoski M."/>
            <person name="Salamov A."/>
            <person name="Schmutz J."/>
            <person name="Schwarze F.W.M.R."/>
            <person name="vanKuyk P.A."/>
            <person name="Horton J.S."/>
            <person name="Grigoriev I.V."/>
            <person name="Woesten H.A.B."/>
        </authorList>
    </citation>
    <scope>NUCLEOTIDE SEQUENCE [LARGE SCALE GENOMIC DNA]</scope>
    <source>
        <strain evidence="5">H4-8 / FGSC 9210</strain>
    </source>
</reference>
<dbReference type="FunFam" id="1.20.5.1500:FF:000001">
    <property type="entry name" value="Nucleosome assembly protein 1-like 1"/>
    <property type="match status" value="1"/>
</dbReference>
<dbReference type="FunCoup" id="D8PS28">
    <property type="interactions" value="259"/>
</dbReference>
<dbReference type="GO" id="GO:0005634">
    <property type="term" value="C:nucleus"/>
    <property type="evidence" value="ECO:0007669"/>
    <property type="project" value="InterPro"/>
</dbReference>
<evidence type="ECO:0000313" key="4">
    <source>
        <dbReference type="EMBL" id="EFJ01848.1"/>
    </source>
</evidence>
<dbReference type="SUPFAM" id="SSF143113">
    <property type="entry name" value="NAP-like"/>
    <property type="match status" value="1"/>
</dbReference>
<feature type="compositionally biased region" description="Polar residues" evidence="3">
    <location>
        <begin position="1"/>
        <end position="16"/>
    </location>
</feature>
<dbReference type="GeneID" id="9588173"/>
<evidence type="ECO:0000256" key="1">
    <source>
        <dbReference type="ARBA" id="ARBA00009947"/>
    </source>
</evidence>
<dbReference type="STRING" id="578458.D8PS28"/>